<gene>
    <name evidence="4" type="ORF">LCGC14_1539290</name>
</gene>
<sequence length="828" mass="95240">MALKDFIPGFKKKAAINLLLLQEPTREQSRGAIDKAYIPRFLYKPPFGYPRFYNVPYVRWLAQTPYVEMCIFTIINEICSIKWDIVVDEDLSEEERKQYVDESGELKQEVKDQIAQVKLFFRNPNTNDETFEEVFVRRPIRDMLEVNSGVLVKEYNLKEELVEVVTRDGGTFTKNPHIYGKYTNRDDIIIPGSIEDTMQGSNVSKPSIPFIGAPDGQRDDSLYPFNIFHGITSEDARRQAAYFQYGGVISQSPVPFGRREIIWLEENIRTDVHYSPSPVQILADTIQMLVYSIESDLEYFNDNNVPKGIIGLENADADELKSFKQQWFELQMKKDDFGNFKRMMNKVPLVSKIPKFERIEFSSTEMQIIEKQKWYAKMVWSCFGVTPTELGYTEDAKGAANQIVQSKVFKKKAINPKLRLLEQKYSKRIITEDFEYPHLKFKFLTFDIDDETQKWDLYDKQIKSGIKTVNEIRREEGMEEKEGGDELRKGSYSFEGQGDNPLFGGQRNPNQNPKVEKTEDREEEATNPKEEKKSREIEGKDLSKEEKKKLDEVIDYLEKKLKKLKKKALGPGLNLDNPLLLKEGETMTGYNSLNKALKFLLGNIEKKLKEKVENEITAKPIDQIKAKSINDIIKSIVNDVLNLDPIFTLVNEVIKSNFIKGWDQTESLLSVNIQPGNSMEAIKFLNDHTFDNIKGMETDLKNKLRQVIERGVVNNDSRAKLAKEIKNTFNLTEGRAETIARTETSRAANQGKLQAMNNSGEKAKKYLVITYDDRTSEVSKAMGRKYGTEEKAIPLDKNFEVTVGGKVYSGQVPPFMPNDRDTVVFLLE</sequence>
<feature type="compositionally biased region" description="Basic and acidic residues" evidence="2">
    <location>
        <begin position="473"/>
        <end position="489"/>
    </location>
</feature>
<proteinExistence type="predicted"/>
<keyword evidence="1" id="KW-0175">Coiled coil</keyword>
<feature type="region of interest" description="Disordered" evidence="2">
    <location>
        <begin position="473"/>
        <end position="540"/>
    </location>
</feature>
<reference evidence="4" key="1">
    <citation type="journal article" date="2015" name="Nature">
        <title>Complex archaea that bridge the gap between prokaryotes and eukaryotes.</title>
        <authorList>
            <person name="Spang A."/>
            <person name="Saw J.H."/>
            <person name="Jorgensen S.L."/>
            <person name="Zaremba-Niedzwiedzka K."/>
            <person name="Martijn J."/>
            <person name="Lind A.E."/>
            <person name="van Eijk R."/>
            <person name="Schleper C."/>
            <person name="Guy L."/>
            <person name="Ettema T.J."/>
        </authorList>
    </citation>
    <scope>NUCLEOTIDE SEQUENCE</scope>
</reference>
<organism evidence="4">
    <name type="scientific">marine sediment metagenome</name>
    <dbReference type="NCBI Taxonomy" id="412755"/>
    <lineage>
        <taxon>unclassified sequences</taxon>
        <taxon>metagenomes</taxon>
        <taxon>ecological metagenomes</taxon>
    </lineage>
</organism>
<comment type="caution">
    <text evidence="4">The sequence shown here is derived from an EMBL/GenBank/DDBJ whole genome shotgun (WGS) entry which is preliminary data.</text>
</comment>
<dbReference type="EMBL" id="LAZR01011630">
    <property type="protein sequence ID" value="KKM60692.1"/>
    <property type="molecule type" value="Genomic_DNA"/>
</dbReference>
<accession>A0A0F9LUB5</accession>
<dbReference type="Pfam" id="PF04860">
    <property type="entry name" value="Phage_portal"/>
    <property type="match status" value="1"/>
</dbReference>
<dbReference type="InterPro" id="IPR006944">
    <property type="entry name" value="Phage/GTA_portal"/>
</dbReference>
<dbReference type="Pfam" id="PF04233">
    <property type="entry name" value="Phage_Mu_F"/>
    <property type="match status" value="1"/>
</dbReference>
<feature type="coiled-coil region" evidence="1">
    <location>
        <begin position="540"/>
        <end position="567"/>
    </location>
</feature>
<evidence type="ECO:0000256" key="1">
    <source>
        <dbReference type="SAM" id="Coils"/>
    </source>
</evidence>
<protein>
    <recommendedName>
        <fullName evidence="3">Phage head morphogenesis domain-containing protein</fullName>
    </recommendedName>
</protein>
<evidence type="ECO:0000256" key="2">
    <source>
        <dbReference type="SAM" id="MobiDB-lite"/>
    </source>
</evidence>
<dbReference type="InterPro" id="IPR006528">
    <property type="entry name" value="Phage_head_morphogenesis_dom"/>
</dbReference>
<feature type="domain" description="Phage head morphogenesis" evidence="3">
    <location>
        <begin position="702"/>
        <end position="790"/>
    </location>
</feature>
<dbReference type="AlphaFoldDB" id="A0A0F9LUB5"/>
<name>A0A0F9LUB5_9ZZZZ</name>
<evidence type="ECO:0000313" key="4">
    <source>
        <dbReference type="EMBL" id="KKM60692.1"/>
    </source>
</evidence>
<evidence type="ECO:0000259" key="3">
    <source>
        <dbReference type="Pfam" id="PF04233"/>
    </source>
</evidence>
<feature type="compositionally biased region" description="Basic and acidic residues" evidence="2">
    <location>
        <begin position="514"/>
        <end position="540"/>
    </location>
</feature>